<organism evidence="1 2">
    <name type="scientific">Pannonibacter phragmitetus</name>
    <dbReference type="NCBI Taxonomy" id="121719"/>
    <lineage>
        <taxon>Bacteria</taxon>
        <taxon>Pseudomonadati</taxon>
        <taxon>Pseudomonadota</taxon>
        <taxon>Alphaproteobacteria</taxon>
        <taxon>Hyphomicrobiales</taxon>
        <taxon>Stappiaceae</taxon>
        <taxon>Pannonibacter</taxon>
    </lineage>
</organism>
<protein>
    <submittedName>
        <fullName evidence="1">Domain of uncharacterized function (DUF2825)</fullName>
    </submittedName>
</protein>
<proteinExistence type="predicted"/>
<evidence type="ECO:0000313" key="1">
    <source>
        <dbReference type="EMBL" id="SUB01577.1"/>
    </source>
</evidence>
<dbReference type="AntiFam" id="ANF00057">
    <property type="entry name" value="Translation of E. coli type CRISPR repeat"/>
</dbReference>
<dbReference type="AlphaFoldDB" id="A0A378ZWP4"/>
<dbReference type="EMBL" id="UGSK01000001">
    <property type="protein sequence ID" value="SUB01577.1"/>
    <property type="molecule type" value="Genomic_DNA"/>
</dbReference>
<name>A0A378ZWP4_9HYPH</name>
<dbReference type="AntiFam" id="ANF00006">
    <property type="entry name" value="Translation of CRISPR region"/>
</dbReference>
<accession>A0A378ZWP4</accession>
<dbReference type="Proteomes" id="UP000255000">
    <property type="component" value="Unassembled WGS sequence"/>
</dbReference>
<evidence type="ECO:0000313" key="2">
    <source>
        <dbReference type="Proteomes" id="UP000255000"/>
    </source>
</evidence>
<reference evidence="1 2" key="1">
    <citation type="submission" date="2018-06" db="EMBL/GenBank/DDBJ databases">
        <authorList>
            <consortium name="Pathogen Informatics"/>
            <person name="Doyle S."/>
        </authorList>
    </citation>
    <scope>NUCLEOTIDE SEQUENCE [LARGE SCALE GENOMIC DNA]</scope>
    <source>
        <strain evidence="1 2">NCTC13350</strain>
    </source>
</reference>
<sequence length="227" mass="24214">MLAYVVRRFIPACAGNTCPGTCRADPPPVHPRVCGEHRCYHRLQGHVHGSSPRVRGTPRSGSRQQCAARFIPACAGNTSSAVRRCAMLAGSSPRVRGTRGNEDPCRNAGRFIPACAGNTHKRTKRGHLSAVHPRVCGEHARRVKPTCAPAGSSPRVRGTPPLVLPPPNAARFIPACAGNTVVRLLIVGATSVHPRVCGEHAGLNRSYLRKTGSSPRVRGTRVVLGSW</sequence>
<gene>
    <name evidence="1" type="ORF">NCTC13350_02519</name>
</gene>